<proteinExistence type="predicted"/>
<sequence>MGHRIELGEIEAAVNSIDLVENGACIYDSETQKIILFYCGSEATQSYILKKLKDKVPKYMFPNVMLQLEEMPHTLNGKIDRLRLKEYYDRKND</sequence>
<dbReference type="GO" id="GO:0031177">
    <property type="term" value="F:phosphopantetheine binding"/>
    <property type="evidence" value="ECO:0007669"/>
    <property type="project" value="TreeGrafter"/>
</dbReference>
<dbReference type="EMBL" id="VSSQ01032588">
    <property type="protein sequence ID" value="MPM83897.1"/>
    <property type="molecule type" value="Genomic_DNA"/>
</dbReference>
<comment type="caution">
    <text evidence="1">The sequence shown here is derived from an EMBL/GenBank/DDBJ whole genome shotgun (WGS) entry which is preliminary data.</text>
</comment>
<dbReference type="GO" id="GO:0044550">
    <property type="term" value="P:secondary metabolite biosynthetic process"/>
    <property type="evidence" value="ECO:0007669"/>
    <property type="project" value="TreeGrafter"/>
</dbReference>
<accession>A0A645D403</accession>
<dbReference type="Gene3D" id="3.30.300.30">
    <property type="match status" value="1"/>
</dbReference>
<evidence type="ECO:0000313" key="1">
    <source>
        <dbReference type="EMBL" id="MPM83897.1"/>
    </source>
</evidence>
<reference evidence="1" key="1">
    <citation type="submission" date="2019-08" db="EMBL/GenBank/DDBJ databases">
        <authorList>
            <person name="Kucharzyk K."/>
            <person name="Murdoch R.W."/>
            <person name="Higgins S."/>
            <person name="Loffler F."/>
        </authorList>
    </citation>
    <scope>NUCLEOTIDE SEQUENCE</scope>
</reference>
<gene>
    <name evidence="1" type="primary">tycB</name>
    <name evidence="1" type="ORF">SDC9_130967</name>
</gene>
<dbReference type="InterPro" id="IPR045851">
    <property type="entry name" value="AMP-bd_C_sf"/>
</dbReference>
<dbReference type="AlphaFoldDB" id="A0A645D403"/>
<dbReference type="PANTHER" id="PTHR45527:SF1">
    <property type="entry name" value="FATTY ACID SYNTHASE"/>
    <property type="match status" value="1"/>
</dbReference>
<dbReference type="SUPFAM" id="SSF56801">
    <property type="entry name" value="Acetyl-CoA synthetase-like"/>
    <property type="match status" value="1"/>
</dbReference>
<protein>
    <submittedName>
        <fullName evidence="1">Tyrocidine synthase 2</fullName>
    </submittedName>
</protein>
<organism evidence="1">
    <name type="scientific">bioreactor metagenome</name>
    <dbReference type="NCBI Taxonomy" id="1076179"/>
    <lineage>
        <taxon>unclassified sequences</taxon>
        <taxon>metagenomes</taxon>
        <taxon>ecological metagenomes</taxon>
    </lineage>
</organism>
<dbReference type="GO" id="GO:0043041">
    <property type="term" value="P:amino acid activation for nonribosomal peptide biosynthetic process"/>
    <property type="evidence" value="ECO:0007669"/>
    <property type="project" value="TreeGrafter"/>
</dbReference>
<name>A0A645D403_9ZZZZ</name>
<dbReference type="PANTHER" id="PTHR45527">
    <property type="entry name" value="NONRIBOSOMAL PEPTIDE SYNTHETASE"/>
    <property type="match status" value="1"/>
</dbReference>
<dbReference type="GO" id="GO:0005737">
    <property type="term" value="C:cytoplasm"/>
    <property type="evidence" value="ECO:0007669"/>
    <property type="project" value="TreeGrafter"/>
</dbReference>